<accession>A0A940YF40</accession>
<reference evidence="2 3" key="1">
    <citation type="submission" date="2021-04" db="EMBL/GenBank/DDBJ databases">
        <title>The genome sequence of Ideonella sp. 3Y2.</title>
        <authorList>
            <person name="Liu Y."/>
        </authorList>
    </citation>
    <scope>NUCLEOTIDE SEQUENCE [LARGE SCALE GENOMIC DNA]</scope>
    <source>
        <strain evidence="2 3">3Y2</strain>
    </source>
</reference>
<dbReference type="PANTHER" id="PTHR39639">
    <property type="entry name" value="CHROMOSOME 16, WHOLE GENOME SHOTGUN SEQUENCE"/>
    <property type="match status" value="1"/>
</dbReference>
<evidence type="ECO:0000313" key="2">
    <source>
        <dbReference type="EMBL" id="MBQ0932081.1"/>
    </source>
</evidence>
<dbReference type="PANTHER" id="PTHR39639:SF1">
    <property type="entry name" value="DUF262 DOMAIN-CONTAINING PROTEIN"/>
    <property type="match status" value="1"/>
</dbReference>
<evidence type="ECO:0000259" key="1">
    <source>
        <dbReference type="Pfam" id="PF03235"/>
    </source>
</evidence>
<organism evidence="2 3">
    <name type="scientific">Ideonella alba</name>
    <dbReference type="NCBI Taxonomy" id="2824118"/>
    <lineage>
        <taxon>Bacteria</taxon>
        <taxon>Pseudomonadati</taxon>
        <taxon>Pseudomonadota</taxon>
        <taxon>Betaproteobacteria</taxon>
        <taxon>Burkholderiales</taxon>
        <taxon>Sphaerotilaceae</taxon>
        <taxon>Ideonella</taxon>
    </lineage>
</organism>
<dbReference type="Pfam" id="PF03235">
    <property type="entry name" value="GmrSD_N"/>
    <property type="match status" value="1"/>
</dbReference>
<name>A0A940YF40_9BURK</name>
<evidence type="ECO:0000313" key="3">
    <source>
        <dbReference type="Proteomes" id="UP000676246"/>
    </source>
</evidence>
<keyword evidence="3" id="KW-1185">Reference proteome</keyword>
<dbReference type="Proteomes" id="UP000676246">
    <property type="component" value="Unassembled WGS sequence"/>
</dbReference>
<dbReference type="EMBL" id="JAGQDD010000013">
    <property type="protein sequence ID" value="MBQ0932081.1"/>
    <property type="molecule type" value="Genomic_DNA"/>
</dbReference>
<proteinExistence type="predicted"/>
<sequence length="373" mass="42230">MPSKVVSPAQQGSNVQNEKILRRFLLAQDSLVYQTADLSLGSLSGMMSPREGGEAAINLDPDFQRRERWSPDKQSGLIESFLLNVPVPPIYLAEDEYGKYSVVDGKQRLTAIRAFMAENLELRDLEKFVELEGRTFATLPEALQNSLNIRPYVRVVTLLKQSDPTLKFEVFTRLNRGGEPMLPQELRKVAYRGALSDLVFDLSDSQFLREQLKIISSNSPAYKNMEDAEYVLRYFALRSSWQSFSGSLRGELDGYMIKNQHSKPAQIKSLRRDFLRSLNGCQSIWGEHAFKRHTGTGWRSQFLAGMYDAEMLAIGELNDSQLEKSIRKSATAVKRTAALFTDPVFEKSVRQGTNTPSFVRTRIKAVTELLKAL</sequence>
<dbReference type="AlphaFoldDB" id="A0A940YF40"/>
<feature type="domain" description="GmrSD restriction endonucleases N-terminal" evidence="1">
    <location>
        <begin position="59"/>
        <end position="190"/>
    </location>
</feature>
<gene>
    <name evidence="2" type="ORF">KAK03_16495</name>
</gene>
<dbReference type="InterPro" id="IPR004919">
    <property type="entry name" value="GmrSD_N"/>
</dbReference>
<dbReference type="RefSeq" id="WP_210855351.1">
    <property type="nucleotide sequence ID" value="NZ_JAGQDD010000013.1"/>
</dbReference>
<protein>
    <submittedName>
        <fullName evidence="2">DUF262 domain-containing protein</fullName>
    </submittedName>
</protein>
<comment type="caution">
    <text evidence="2">The sequence shown here is derived from an EMBL/GenBank/DDBJ whole genome shotgun (WGS) entry which is preliminary data.</text>
</comment>